<organism evidence="12 13">
    <name type="scientific">Mycolicibacterium cosmeticum</name>
    <dbReference type="NCBI Taxonomy" id="258533"/>
    <lineage>
        <taxon>Bacteria</taxon>
        <taxon>Bacillati</taxon>
        <taxon>Actinomycetota</taxon>
        <taxon>Actinomycetes</taxon>
        <taxon>Mycobacteriales</taxon>
        <taxon>Mycobacteriaceae</taxon>
        <taxon>Mycolicibacterium</taxon>
    </lineage>
</organism>
<dbReference type="InterPro" id="IPR009081">
    <property type="entry name" value="PP-bd_ACP"/>
</dbReference>
<evidence type="ECO:0000256" key="5">
    <source>
        <dbReference type="ARBA" id="ARBA00022450"/>
    </source>
</evidence>
<dbReference type="InterPro" id="IPR001242">
    <property type="entry name" value="Condensation_dom"/>
</dbReference>
<reference evidence="12" key="1">
    <citation type="submission" date="2014-03" db="EMBL/GenBank/DDBJ databases">
        <title>Draft Genome Sequence of Mycobacterium cosmeticum DSM 44829.</title>
        <authorList>
            <person name="Croce O."/>
            <person name="Robert C."/>
            <person name="Raoult D."/>
            <person name="Drancourt M."/>
        </authorList>
    </citation>
    <scope>NUCLEOTIDE SEQUENCE [LARGE SCALE GENOMIC DNA]</scope>
    <source>
        <strain evidence="12">DSM 44829</strain>
    </source>
</reference>
<sequence length="1168" mass="125405">MSVAVNASEISETIRQEIADLLGITAADIDPEVDLVSQGLDSIRMMSLAGKWRKKGIDIDFASLAAQPSVRAWSELIGGDDVHAAAEAVDIEEDSNSGEPFPLAPMQHAMWIGREGDQQLGGVAGHLYVEFDGDTVDYDRLSRAATKLAERHPMLRVEFLPDGTQRIGAVPQPFPVQLVDLRESGDVEAALAQIRRAKSHQQLEHGVFELALTLLPGGRSRLHVDLDMQAADAMSYRTLMSDLTRLYNGADLAPLGYTYRQYRLAATQQPTDGSADADRQWWAERIPELPDPPRLPVVPQAEQADPRHTTRRHHWLDPQTRDALFDAARRRGVTPAMALAASFSDALAGWSAEPRFLLNVPMFGREQHHPDVDALVGDFTSSLLLDIDLRTADTAAARSRAVQQVFRSAAAHAAYPGLSVLRDLSRHRGTQVLAPVVYTSALGLGELFAAEVTDTFGKPVWINSQGPQVLLDAQVTEFDGGILVNWDVREDAFPAGLIDAMFDRHIGELLRLAADDTAWETTRAPLISAEQRAVRERLNGTTADTGGQPLHAGFFTSAAANPDATAVIGSAGTLTYAELREQVLAVAAALHTAGIKPGDTVAVLGPKGADQITALLGILSAGAIYLPIGVDQPTERAERILHTGGVRMALVCGDQEPSWLPALTIPEALRVGRRAVANDPGFAPVLADPQELAYVLFTSGSTGEPKGVEVNHAAAMNTAEFLYGHFGIGPDDRCLALMTLECDLSVLDVFATLATGGAIVAVDEADRRNPDTWARLIHEHRVTVLNFLPGSLEMLVETGTADLLSALRVVLTGGDWVRTAMVRRLQTQAPGVRVAGLGGATETAIHATIHEAGTDMPAAWTAVPYGVPFPNNAARVVNSFGADCPDWVPGELWIGGRGIASGYRGKPELTAERFVEHDGRRWYRTGDLARYWPDGTLEFIGRADHRVKISGYRIELGDVEAALQRIPGVRAAVAGIVPAAGARRADVLAALVSLDDPGLDIPRITASIAELVPPHMIPRHIELVDRIPFTLAGKTDRRAAARILAEVVGDGPDADRRMPVTPVQRALAAIIGELLGTSSIGVDDDFFALGGDSVLATTAVARIREWLDTPTVMVPDIFATRTVEALAARLTAREAGSDRLDQVAELYLEVAQMDDADVVHALDAAAAS</sequence>
<dbReference type="InterPro" id="IPR020845">
    <property type="entry name" value="AMP-binding_CS"/>
</dbReference>
<dbReference type="Pfam" id="PF00668">
    <property type="entry name" value="Condensation"/>
    <property type="match status" value="1"/>
</dbReference>
<dbReference type="AlphaFoldDB" id="W9AJT8"/>
<dbReference type="InterPro" id="IPR045851">
    <property type="entry name" value="AMP-bd_C_sf"/>
</dbReference>
<dbReference type="PANTHER" id="PTHR45527">
    <property type="entry name" value="NONRIBOSOMAL PEPTIDE SYNTHETASE"/>
    <property type="match status" value="1"/>
</dbReference>
<protein>
    <recommendedName>
        <fullName evidence="4">Phenyloxazoline synthase MbtB</fullName>
    </recommendedName>
    <alternativeName>
        <fullName evidence="9">Mycobactin synthetase protein B</fullName>
    </alternativeName>
</protein>
<evidence type="ECO:0000313" key="12">
    <source>
        <dbReference type="EMBL" id="CDO05728.1"/>
    </source>
</evidence>
<dbReference type="FunFam" id="3.40.50.12780:FF:000012">
    <property type="entry name" value="Non-ribosomal peptide synthetase"/>
    <property type="match status" value="1"/>
</dbReference>
<dbReference type="InterPro" id="IPR000873">
    <property type="entry name" value="AMP-dep_synth/lig_dom"/>
</dbReference>
<dbReference type="Proteomes" id="UP000028870">
    <property type="component" value="Unassembled WGS sequence"/>
</dbReference>
<evidence type="ECO:0000313" key="13">
    <source>
        <dbReference type="Proteomes" id="UP000028870"/>
    </source>
</evidence>
<dbReference type="GO" id="GO:0016874">
    <property type="term" value="F:ligase activity"/>
    <property type="evidence" value="ECO:0007669"/>
    <property type="project" value="UniProtKB-KW"/>
</dbReference>
<keyword evidence="13" id="KW-1185">Reference proteome</keyword>
<dbReference type="GO" id="GO:0031177">
    <property type="term" value="F:phosphopantetheine binding"/>
    <property type="evidence" value="ECO:0007669"/>
    <property type="project" value="InterPro"/>
</dbReference>
<dbReference type="SMART" id="SM00823">
    <property type="entry name" value="PKS_PP"/>
    <property type="match status" value="2"/>
</dbReference>
<dbReference type="Pfam" id="PF00550">
    <property type="entry name" value="PP-binding"/>
    <property type="match status" value="2"/>
</dbReference>
<dbReference type="Gene3D" id="1.10.1200.10">
    <property type="entry name" value="ACP-like"/>
    <property type="match status" value="1"/>
</dbReference>
<feature type="domain" description="Carrier" evidence="11">
    <location>
        <begin position="1058"/>
        <end position="1134"/>
    </location>
</feature>
<evidence type="ECO:0000256" key="10">
    <source>
        <dbReference type="SAM" id="MobiDB-lite"/>
    </source>
</evidence>
<evidence type="ECO:0000256" key="9">
    <source>
        <dbReference type="ARBA" id="ARBA00033440"/>
    </source>
</evidence>
<evidence type="ECO:0000259" key="11">
    <source>
        <dbReference type="PROSITE" id="PS50075"/>
    </source>
</evidence>
<dbReference type="STRING" id="258533.BN977_00504"/>
<dbReference type="CDD" id="cd19535">
    <property type="entry name" value="Cyc_NRPS"/>
    <property type="match status" value="1"/>
</dbReference>
<dbReference type="PROSITE" id="PS00455">
    <property type="entry name" value="AMP_BINDING"/>
    <property type="match status" value="1"/>
</dbReference>
<evidence type="ECO:0000256" key="4">
    <source>
        <dbReference type="ARBA" id="ARBA00016743"/>
    </source>
</evidence>
<dbReference type="PANTHER" id="PTHR45527:SF10">
    <property type="entry name" value="PYOCHELIN SYNTHASE PCHF"/>
    <property type="match status" value="1"/>
</dbReference>
<dbReference type="PROSITE" id="PS00012">
    <property type="entry name" value="PHOSPHOPANTETHEINE"/>
    <property type="match status" value="1"/>
</dbReference>
<dbReference type="Gene3D" id="3.40.50.12780">
    <property type="entry name" value="N-terminal domain of ligase-like"/>
    <property type="match status" value="1"/>
</dbReference>
<dbReference type="GO" id="GO:0043041">
    <property type="term" value="P:amino acid activation for nonribosomal peptide biosynthetic process"/>
    <property type="evidence" value="ECO:0007669"/>
    <property type="project" value="TreeGrafter"/>
</dbReference>
<dbReference type="InterPro" id="IPR020806">
    <property type="entry name" value="PKS_PP-bd"/>
</dbReference>
<dbReference type="SUPFAM" id="SSF47336">
    <property type="entry name" value="ACP-like"/>
    <property type="match status" value="2"/>
</dbReference>
<accession>W9AJT8</accession>
<evidence type="ECO:0000256" key="3">
    <source>
        <dbReference type="ARBA" id="ARBA00007380"/>
    </source>
</evidence>
<proteinExistence type="inferred from homology"/>
<dbReference type="Gene3D" id="3.30.559.10">
    <property type="entry name" value="Chloramphenicol acetyltransferase-like domain"/>
    <property type="match status" value="1"/>
</dbReference>
<evidence type="ECO:0000256" key="6">
    <source>
        <dbReference type="ARBA" id="ARBA00022553"/>
    </source>
</evidence>
<dbReference type="SUPFAM" id="SSF56801">
    <property type="entry name" value="Acetyl-CoA synthetase-like"/>
    <property type="match status" value="1"/>
</dbReference>
<dbReference type="InterPro" id="IPR010071">
    <property type="entry name" value="AA_adenyl_dom"/>
</dbReference>
<dbReference type="InterPro" id="IPR042099">
    <property type="entry name" value="ANL_N_sf"/>
</dbReference>
<dbReference type="FunFam" id="3.30.559.30:FF:000006">
    <property type="entry name" value="Yersiniabactin polyketide/non-ribosomal peptide synthetase"/>
    <property type="match status" value="1"/>
</dbReference>
<feature type="region of interest" description="Disordered" evidence="10">
    <location>
        <begin position="287"/>
        <end position="311"/>
    </location>
</feature>
<comment type="caution">
    <text evidence="12">The sequence shown here is derived from an EMBL/GenBank/DDBJ whole genome shotgun (WGS) entry which is preliminary data.</text>
</comment>
<dbReference type="FunFam" id="3.30.559.10:FF:000023">
    <property type="entry name" value="Non-ribosomal peptide synthetase"/>
    <property type="match status" value="1"/>
</dbReference>
<dbReference type="EMBL" id="CCBB010000001">
    <property type="protein sequence ID" value="CDO05728.1"/>
    <property type="molecule type" value="Genomic_DNA"/>
</dbReference>
<keyword evidence="5" id="KW-0596">Phosphopantetheine</keyword>
<name>W9AJT8_MYCCO</name>
<dbReference type="InterPro" id="IPR036736">
    <property type="entry name" value="ACP-like_sf"/>
</dbReference>
<evidence type="ECO:0000256" key="2">
    <source>
        <dbReference type="ARBA" id="ARBA00005102"/>
    </source>
</evidence>
<comment type="pathway">
    <text evidence="2">Siderophore biosynthesis; mycobactin biosynthesis.</text>
</comment>
<dbReference type="GO" id="GO:0005737">
    <property type="term" value="C:cytoplasm"/>
    <property type="evidence" value="ECO:0007669"/>
    <property type="project" value="TreeGrafter"/>
</dbReference>
<dbReference type="InterPro" id="IPR006162">
    <property type="entry name" value="Ppantetheine_attach_site"/>
</dbReference>
<reference evidence="12" key="2">
    <citation type="submission" date="2014-03" db="EMBL/GenBank/DDBJ databases">
        <authorList>
            <person name="Urmite Genomes"/>
        </authorList>
    </citation>
    <scope>NUCLEOTIDE SEQUENCE</scope>
    <source>
        <strain evidence="12">DSM 44829</strain>
    </source>
</reference>
<dbReference type="NCBIfam" id="TIGR01733">
    <property type="entry name" value="AA-adenyl-dom"/>
    <property type="match status" value="1"/>
</dbReference>
<dbReference type="Pfam" id="PF00501">
    <property type="entry name" value="AMP-binding"/>
    <property type="match status" value="1"/>
</dbReference>
<dbReference type="InterPro" id="IPR023213">
    <property type="entry name" value="CAT-like_dom_sf"/>
</dbReference>
<evidence type="ECO:0000256" key="8">
    <source>
        <dbReference type="ARBA" id="ARBA00022737"/>
    </source>
</evidence>
<feature type="domain" description="Carrier" evidence="11">
    <location>
        <begin position="8"/>
        <end position="81"/>
    </location>
</feature>
<dbReference type="Gene3D" id="3.30.559.30">
    <property type="entry name" value="Nonribosomal peptide synthetase, condensation domain"/>
    <property type="match status" value="1"/>
</dbReference>
<dbReference type="InterPro" id="IPR029058">
    <property type="entry name" value="AB_hydrolase_fold"/>
</dbReference>
<evidence type="ECO:0000256" key="1">
    <source>
        <dbReference type="ARBA" id="ARBA00001957"/>
    </source>
</evidence>
<comment type="cofactor">
    <cofactor evidence="1">
        <name>pantetheine 4'-phosphate</name>
        <dbReference type="ChEBI" id="CHEBI:47942"/>
    </cofactor>
</comment>
<dbReference type="RefSeq" id="WP_036396192.1">
    <property type="nucleotide sequence ID" value="NZ_CCBB010000001.1"/>
</dbReference>
<dbReference type="GO" id="GO:0000036">
    <property type="term" value="F:acyl carrier activity"/>
    <property type="evidence" value="ECO:0007669"/>
    <property type="project" value="TreeGrafter"/>
</dbReference>
<dbReference type="Gene3D" id="3.30.300.30">
    <property type="match status" value="1"/>
</dbReference>
<dbReference type="OrthoDB" id="2472181at2"/>
<keyword evidence="6" id="KW-0597">Phosphoprotein</keyword>
<dbReference type="Gene3D" id="3.40.50.1820">
    <property type="entry name" value="alpha/beta hydrolase"/>
    <property type="match status" value="1"/>
</dbReference>
<evidence type="ECO:0000256" key="7">
    <source>
        <dbReference type="ARBA" id="ARBA00022598"/>
    </source>
</evidence>
<dbReference type="eggNOG" id="COG1020">
    <property type="taxonomic scope" value="Bacteria"/>
</dbReference>
<gene>
    <name evidence="12" type="ORF">BN977_00504</name>
</gene>
<dbReference type="SUPFAM" id="SSF52777">
    <property type="entry name" value="CoA-dependent acyltransferases"/>
    <property type="match status" value="2"/>
</dbReference>
<keyword evidence="7" id="KW-0436">Ligase</keyword>
<keyword evidence="8" id="KW-0677">Repeat</keyword>
<dbReference type="FunFam" id="1.10.1200.10:FF:000016">
    <property type="entry name" value="Non-ribosomal peptide synthase"/>
    <property type="match status" value="1"/>
</dbReference>
<dbReference type="InterPro" id="IPR057737">
    <property type="entry name" value="Condensation_MtbB-like"/>
</dbReference>
<dbReference type="GO" id="GO:0044550">
    <property type="term" value="P:secondary metabolite biosynthetic process"/>
    <property type="evidence" value="ECO:0007669"/>
    <property type="project" value="TreeGrafter"/>
</dbReference>
<dbReference type="PROSITE" id="PS50075">
    <property type="entry name" value="CARRIER"/>
    <property type="match status" value="2"/>
</dbReference>
<comment type="similarity">
    <text evidence="3">Belongs to the ATP-dependent AMP-binding enzyme family. MbtB subfamily.</text>
</comment>
<dbReference type="UniPathway" id="UPA00011"/>